<gene>
    <name evidence="5" type="ORF">O3H35_11890</name>
    <name evidence="4" type="ORF">O3H54_16600</name>
</gene>
<evidence type="ECO:0000313" key="5">
    <source>
        <dbReference type="EMBL" id="MCZ3373337.1"/>
    </source>
</evidence>
<evidence type="ECO:0000256" key="1">
    <source>
        <dbReference type="SAM" id="Coils"/>
    </source>
</evidence>
<sequence length="444" mass="51502">MKNKKSDKILIPAIGPWLDKGQSAMLISMINALMNEFHNPEFVIVASSFLMDEIDKVQYSKYDVEVLPGIFFEYHLFLLKISSIKVKLFRILLAFLSLSSLIILNTLWLIIYKYLHIDAKFLLLNNKDIVNEYKEADYIILCGGQNIIHTVHLPIEILYEMFFGIMLNKPIMLYAQSIGPFNHKYGLIFIKWILNRVNLITTREETSKKLLENMRISSPVYLTADAAFILPSISNEDAKSILKKDTNLPENKIWVGITAIPWNFPSEKDIARKKELNENYVNVLSKISDYIIEKFDANVVFFPQVIVPIVKDDRIVSKKIFKRIKNKDRVKVLTEDYTPEELKGMYGNMAFLIGTRFHSCILSLSMNVPTIAIEYDGHKAFGIMKLIELDKYVLKIETLNLEELKFKVNELSSERNNLDKKIKKNIKIMQNESKRNVLLAKEYL</sequence>
<dbReference type="InterPro" id="IPR007345">
    <property type="entry name" value="Polysacch_pyruvyl_Trfase"/>
</dbReference>
<dbReference type="GO" id="GO:0016740">
    <property type="term" value="F:transferase activity"/>
    <property type="evidence" value="ECO:0007669"/>
    <property type="project" value="UniProtKB-KW"/>
</dbReference>
<evidence type="ECO:0000313" key="6">
    <source>
        <dbReference type="Proteomes" id="UP001068021"/>
    </source>
</evidence>
<dbReference type="AlphaFoldDB" id="A0A9E5A3Q3"/>
<organism evidence="4 6">
    <name type="scientific">Methanobacterium veterum</name>
    <dbReference type="NCBI Taxonomy" id="408577"/>
    <lineage>
        <taxon>Archaea</taxon>
        <taxon>Methanobacteriati</taxon>
        <taxon>Methanobacteriota</taxon>
        <taxon>Methanomada group</taxon>
        <taxon>Methanobacteria</taxon>
        <taxon>Methanobacteriales</taxon>
        <taxon>Methanobacteriaceae</taxon>
        <taxon>Methanobacterium</taxon>
    </lineage>
</organism>
<keyword evidence="4" id="KW-0808">Transferase</keyword>
<reference evidence="4" key="1">
    <citation type="submission" date="2022-12" db="EMBL/GenBank/DDBJ databases">
        <title>Reclassification of two methanogenic archaea species isolated from the Kolyma lowland permafrost.</title>
        <authorList>
            <person name="Trubitsyn V.E."/>
            <person name="Rivkina E.M."/>
            <person name="Shcherbakova V.A."/>
        </authorList>
    </citation>
    <scope>NUCLEOTIDE SEQUENCE</scope>
    <source>
        <strain evidence="4">M2</strain>
        <strain evidence="5">MK4</strain>
    </source>
</reference>
<dbReference type="PANTHER" id="PTHR36836:SF1">
    <property type="entry name" value="COLANIC ACID BIOSYNTHESIS PROTEIN WCAK"/>
    <property type="match status" value="1"/>
</dbReference>
<evidence type="ECO:0000313" key="4">
    <source>
        <dbReference type="EMBL" id="MCZ3367515.1"/>
    </source>
</evidence>
<keyword evidence="6" id="KW-1185">Reference proteome</keyword>
<protein>
    <submittedName>
        <fullName evidence="4">Polysaccharide pyruvyl transferase family protein</fullName>
    </submittedName>
</protein>
<evidence type="ECO:0000259" key="3">
    <source>
        <dbReference type="Pfam" id="PF04230"/>
    </source>
</evidence>
<proteinExistence type="predicted"/>
<keyword evidence="2" id="KW-1133">Transmembrane helix</keyword>
<dbReference type="RefSeq" id="WP_048082726.1">
    <property type="nucleotide sequence ID" value="NZ_JAPVER010000020.1"/>
</dbReference>
<evidence type="ECO:0000256" key="2">
    <source>
        <dbReference type="SAM" id="Phobius"/>
    </source>
</evidence>
<feature type="transmembrane region" description="Helical" evidence="2">
    <location>
        <begin position="88"/>
        <end position="111"/>
    </location>
</feature>
<dbReference type="EMBL" id="JAPVER010000020">
    <property type="protein sequence ID" value="MCZ3367515.1"/>
    <property type="molecule type" value="Genomic_DNA"/>
</dbReference>
<dbReference type="Proteomes" id="UP001068021">
    <property type="component" value="Unassembled WGS sequence"/>
</dbReference>
<dbReference type="EMBL" id="JAPVES010000030">
    <property type="protein sequence ID" value="MCZ3373337.1"/>
    <property type="molecule type" value="Genomic_DNA"/>
</dbReference>
<comment type="caution">
    <text evidence="4">The sequence shown here is derived from an EMBL/GenBank/DDBJ whole genome shotgun (WGS) entry which is preliminary data.</text>
</comment>
<dbReference type="Pfam" id="PF04230">
    <property type="entry name" value="PS_pyruv_trans"/>
    <property type="match status" value="1"/>
</dbReference>
<keyword evidence="2" id="KW-0472">Membrane</keyword>
<feature type="coiled-coil region" evidence="1">
    <location>
        <begin position="394"/>
        <end position="421"/>
    </location>
</feature>
<feature type="domain" description="Polysaccharide pyruvyl transferase" evidence="3">
    <location>
        <begin position="109"/>
        <end position="376"/>
    </location>
</feature>
<keyword evidence="2" id="KW-0812">Transmembrane</keyword>
<name>A0A9E5A3Q3_9EURY</name>
<accession>A0A9E5A3Q3</accession>
<dbReference type="PANTHER" id="PTHR36836">
    <property type="entry name" value="COLANIC ACID BIOSYNTHESIS PROTEIN WCAK"/>
    <property type="match status" value="1"/>
</dbReference>
<dbReference type="Proteomes" id="UP001074446">
    <property type="component" value="Unassembled WGS sequence"/>
</dbReference>
<keyword evidence="1" id="KW-0175">Coiled coil</keyword>